<dbReference type="RefSeq" id="XP_009030178.1">
    <property type="nucleotide sequence ID" value="XM_009031930.1"/>
</dbReference>
<evidence type="ECO:0000256" key="6">
    <source>
        <dbReference type="ARBA" id="ARBA00022679"/>
    </source>
</evidence>
<dbReference type="eggNOG" id="KOG2124">
    <property type="taxonomic scope" value="Eukaryota"/>
</dbReference>
<reference evidence="15" key="3">
    <citation type="submission" date="2015-06" db="UniProtKB">
        <authorList>
            <consortium name="EnsemblMetazoa"/>
        </authorList>
    </citation>
    <scope>IDENTIFICATION</scope>
</reference>
<dbReference type="GeneID" id="20194983"/>
<reference evidence="16" key="1">
    <citation type="submission" date="2012-12" db="EMBL/GenBank/DDBJ databases">
        <authorList>
            <person name="Hellsten U."/>
            <person name="Grimwood J."/>
            <person name="Chapman J.A."/>
            <person name="Shapiro H."/>
            <person name="Aerts A."/>
            <person name="Otillar R.P."/>
            <person name="Terry A.Y."/>
            <person name="Boore J.L."/>
            <person name="Simakov O."/>
            <person name="Marletaz F."/>
            <person name="Cho S.-J."/>
            <person name="Edsinger-Gonzales E."/>
            <person name="Havlak P."/>
            <person name="Kuo D.-H."/>
            <person name="Larsson T."/>
            <person name="Lv J."/>
            <person name="Arendt D."/>
            <person name="Savage R."/>
            <person name="Osoegawa K."/>
            <person name="de Jong P."/>
            <person name="Lindberg D.R."/>
            <person name="Seaver E.C."/>
            <person name="Weisblat D.A."/>
            <person name="Putnam N.H."/>
            <person name="Grigoriev I.V."/>
            <person name="Rokhsar D.S."/>
        </authorList>
    </citation>
    <scope>NUCLEOTIDE SEQUENCE</scope>
</reference>
<keyword evidence="5 12" id="KW-0337">GPI-anchor biosynthesis</keyword>
<comment type="pathway">
    <text evidence="2 12">Glycolipid biosynthesis; glycosylphosphatidylinositol-anchor biosynthesis.</text>
</comment>
<evidence type="ECO:0000256" key="1">
    <source>
        <dbReference type="ARBA" id="ARBA00004477"/>
    </source>
</evidence>
<keyword evidence="11" id="KW-0325">Glycoprotein</keyword>
<dbReference type="CTD" id="20194983"/>
<keyword evidence="7 12" id="KW-0812">Transmembrane</keyword>
<evidence type="ECO:0000256" key="8">
    <source>
        <dbReference type="ARBA" id="ARBA00022824"/>
    </source>
</evidence>
<evidence type="ECO:0000256" key="11">
    <source>
        <dbReference type="ARBA" id="ARBA00023180"/>
    </source>
</evidence>
<proteinExistence type="inferred from homology"/>
<feature type="transmembrane region" description="Helical" evidence="12">
    <location>
        <begin position="545"/>
        <end position="563"/>
    </location>
</feature>
<dbReference type="InterPro" id="IPR002591">
    <property type="entry name" value="Phosphodiest/P_Trfase"/>
</dbReference>
<evidence type="ECO:0000256" key="9">
    <source>
        <dbReference type="ARBA" id="ARBA00022989"/>
    </source>
</evidence>
<dbReference type="PANTHER" id="PTHR12250:SF0">
    <property type="entry name" value="GPI ETHANOLAMINE PHOSPHATE TRANSFERASE 1"/>
    <property type="match status" value="1"/>
</dbReference>
<keyword evidence="8 12" id="KW-0256">Endoplasmic reticulum</keyword>
<dbReference type="EnsemblMetazoa" id="HelroT108298">
    <property type="protein sequence ID" value="HelroP108298"/>
    <property type="gene ID" value="HelroG108298"/>
</dbReference>
<dbReference type="STRING" id="6412.T1EEI1"/>
<dbReference type="Proteomes" id="UP000015101">
    <property type="component" value="Unassembled WGS sequence"/>
</dbReference>
<evidence type="ECO:0000256" key="2">
    <source>
        <dbReference type="ARBA" id="ARBA00004687"/>
    </source>
</evidence>
<keyword evidence="16" id="KW-1185">Reference proteome</keyword>
<gene>
    <name evidence="15" type="primary">20194983</name>
    <name evidence="14" type="ORF">HELRODRAFT_108298</name>
</gene>
<keyword evidence="9 12" id="KW-1133">Transmembrane helix</keyword>
<dbReference type="GO" id="GO:0006506">
    <property type="term" value="P:GPI anchor biosynthetic process"/>
    <property type="evidence" value="ECO:0000318"/>
    <property type="project" value="GO_Central"/>
</dbReference>
<feature type="domain" description="GPI ethanolamine phosphate transferase 1 C-terminal" evidence="13">
    <location>
        <begin position="429"/>
        <end position="890"/>
    </location>
</feature>
<dbReference type="FunCoup" id="T1EEI1">
    <property type="interactions" value="951"/>
</dbReference>
<dbReference type="UniPathway" id="UPA00196"/>
<dbReference type="AlphaFoldDB" id="T1EEI1"/>
<feature type="transmembrane region" description="Helical" evidence="12">
    <location>
        <begin position="866"/>
        <end position="886"/>
    </location>
</feature>
<evidence type="ECO:0000313" key="15">
    <source>
        <dbReference type="EnsemblMetazoa" id="HelroP108298"/>
    </source>
</evidence>
<dbReference type="CDD" id="cd16020">
    <property type="entry name" value="GPI_EPT_1"/>
    <property type="match status" value="1"/>
</dbReference>
<dbReference type="Pfam" id="PF01663">
    <property type="entry name" value="Phosphodiest"/>
    <property type="match status" value="1"/>
</dbReference>
<feature type="transmembrane region" description="Helical" evidence="12">
    <location>
        <begin position="735"/>
        <end position="758"/>
    </location>
</feature>
<dbReference type="FunFam" id="3.40.720.10:FF:000015">
    <property type="entry name" value="GPI ethanolamine phosphate transferase 1"/>
    <property type="match status" value="1"/>
</dbReference>
<feature type="transmembrane region" description="Helical" evidence="12">
    <location>
        <begin position="694"/>
        <end position="715"/>
    </location>
</feature>
<protein>
    <recommendedName>
        <fullName evidence="4 12">GPI ethanolamine phosphate transferase 1</fullName>
        <ecNumber evidence="12">2.-.-.-</ecNumber>
    </recommendedName>
</protein>
<dbReference type="Pfam" id="PF04987">
    <property type="entry name" value="PigN"/>
    <property type="match status" value="1"/>
</dbReference>
<dbReference type="GO" id="GO:0005789">
    <property type="term" value="C:endoplasmic reticulum membrane"/>
    <property type="evidence" value="ECO:0000318"/>
    <property type="project" value="GO_Central"/>
</dbReference>
<keyword evidence="6 12" id="KW-0808">Transferase</keyword>
<dbReference type="Gene3D" id="3.40.720.10">
    <property type="entry name" value="Alkaline Phosphatase, subunit A"/>
    <property type="match status" value="1"/>
</dbReference>
<dbReference type="KEGG" id="hro:HELRODRAFT_108298"/>
<accession>T1EEI1</accession>
<dbReference type="InterPro" id="IPR007070">
    <property type="entry name" value="GPI_EtnP_transferase_1"/>
</dbReference>
<evidence type="ECO:0000313" key="14">
    <source>
        <dbReference type="EMBL" id="ESN91299.1"/>
    </source>
</evidence>
<evidence type="ECO:0000256" key="7">
    <source>
        <dbReference type="ARBA" id="ARBA00022692"/>
    </source>
</evidence>
<feature type="transmembrane region" description="Helical" evidence="12">
    <location>
        <begin position="898"/>
        <end position="921"/>
    </location>
</feature>
<dbReference type="SUPFAM" id="SSF53649">
    <property type="entry name" value="Alkaline phosphatase-like"/>
    <property type="match status" value="1"/>
</dbReference>
<keyword evidence="10 12" id="KW-0472">Membrane</keyword>
<comment type="subcellular location">
    <subcellularLocation>
        <location evidence="1 12">Endoplasmic reticulum membrane</location>
        <topology evidence="1 12">Multi-pass membrane protein</topology>
    </subcellularLocation>
</comment>
<feature type="transmembrane region" description="Helical" evidence="12">
    <location>
        <begin position="569"/>
        <end position="595"/>
    </location>
</feature>
<feature type="transmembrane region" description="Helical" evidence="12">
    <location>
        <begin position="792"/>
        <end position="811"/>
    </location>
</feature>
<dbReference type="InParanoid" id="T1EEI1"/>
<evidence type="ECO:0000259" key="13">
    <source>
        <dbReference type="Pfam" id="PF04987"/>
    </source>
</evidence>
<dbReference type="InterPro" id="IPR017850">
    <property type="entry name" value="Alkaline_phosphatase_core_sf"/>
</dbReference>
<dbReference type="OMA" id="QSYFHRE"/>
<comment type="function">
    <text evidence="12">Ethanolamine phosphate transferase involved in glycosylphosphatidylinositol-anchor biosynthesis. Transfers ethanolamine phosphate to the first alpha-1,4-linked mannose of the glycosylphosphatidylinositol precursor of GPI-anchor.</text>
</comment>
<dbReference type="InterPro" id="IPR017852">
    <property type="entry name" value="GPI_EtnP_transferase_1_C"/>
</dbReference>
<feature type="transmembrane region" description="Helical" evidence="12">
    <location>
        <begin position="831"/>
        <end position="854"/>
    </location>
</feature>
<dbReference type="EMBL" id="AMQM01002017">
    <property type="status" value="NOT_ANNOTATED_CDS"/>
    <property type="molecule type" value="Genomic_DNA"/>
</dbReference>
<evidence type="ECO:0000256" key="3">
    <source>
        <dbReference type="ARBA" id="ARBA00008400"/>
    </source>
</evidence>
<name>T1EEI1_HELRO</name>
<organism evidence="15 16">
    <name type="scientific">Helobdella robusta</name>
    <name type="common">Californian leech</name>
    <dbReference type="NCBI Taxonomy" id="6412"/>
    <lineage>
        <taxon>Eukaryota</taxon>
        <taxon>Metazoa</taxon>
        <taxon>Spiralia</taxon>
        <taxon>Lophotrochozoa</taxon>
        <taxon>Annelida</taxon>
        <taxon>Clitellata</taxon>
        <taxon>Hirudinea</taxon>
        <taxon>Rhynchobdellida</taxon>
        <taxon>Glossiphoniidae</taxon>
        <taxon>Helobdella</taxon>
    </lineage>
</organism>
<dbReference type="HOGENOM" id="CLU_007676_0_0_1"/>
<comment type="similarity">
    <text evidence="3 12">Belongs to the PIGG/PIGN/PIGO family. PIGN subfamily.</text>
</comment>
<evidence type="ECO:0000256" key="5">
    <source>
        <dbReference type="ARBA" id="ARBA00022502"/>
    </source>
</evidence>
<evidence type="ECO:0000256" key="12">
    <source>
        <dbReference type="RuleBase" id="RU367138"/>
    </source>
</evidence>
<dbReference type="EC" id="2.-.-.-" evidence="12"/>
<dbReference type="GO" id="GO:0051377">
    <property type="term" value="F:mannose-ethanolamine phosphotransferase activity"/>
    <property type="evidence" value="ECO:0000318"/>
    <property type="project" value="GO_Central"/>
</dbReference>
<evidence type="ECO:0000256" key="4">
    <source>
        <dbReference type="ARBA" id="ARBA00020831"/>
    </source>
</evidence>
<dbReference type="PANTHER" id="PTHR12250">
    <property type="entry name" value="PHOSPHATIDYLINOSITOL GLYCAN, CLASS N"/>
    <property type="match status" value="1"/>
</dbReference>
<feature type="transmembrane region" description="Helical" evidence="12">
    <location>
        <begin position="660"/>
        <end position="682"/>
    </location>
</feature>
<evidence type="ECO:0000313" key="16">
    <source>
        <dbReference type="Proteomes" id="UP000015101"/>
    </source>
</evidence>
<reference evidence="14 16" key="2">
    <citation type="journal article" date="2013" name="Nature">
        <title>Insights into bilaterian evolution from three spiralian genomes.</title>
        <authorList>
            <person name="Simakov O."/>
            <person name="Marletaz F."/>
            <person name="Cho S.J."/>
            <person name="Edsinger-Gonzales E."/>
            <person name="Havlak P."/>
            <person name="Hellsten U."/>
            <person name="Kuo D.H."/>
            <person name="Larsson T."/>
            <person name="Lv J."/>
            <person name="Arendt D."/>
            <person name="Savage R."/>
            <person name="Osoegawa K."/>
            <person name="de Jong P."/>
            <person name="Grimwood J."/>
            <person name="Chapman J.A."/>
            <person name="Shapiro H."/>
            <person name="Aerts A."/>
            <person name="Otillar R.P."/>
            <person name="Terry A.Y."/>
            <person name="Boore J.L."/>
            <person name="Grigoriev I.V."/>
            <person name="Lindberg D.R."/>
            <person name="Seaver E.C."/>
            <person name="Weisblat D.A."/>
            <person name="Putnam N.H."/>
            <person name="Rokhsar D.S."/>
        </authorList>
    </citation>
    <scope>NUCLEOTIDE SEQUENCE</scope>
</reference>
<evidence type="ECO:0000256" key="10">
    <source>
        <dbReference type="ARBA" id="ARBA00023136"/>
    </source>
</evidence>
<dbReference type="InterPro" id="IPR037671">
    <property type="entry name" value="PIGN_N"/>
</dbReference>
<dbReference type="EMBL" id="KB097700">
    <property type="protein sequence ID" value="ESN91299.1"/>
    <property type="molecule type" value="Genomic_DNA"/>
</dbReference>
<comment type="caution">
    <text evidence="12">Lacks conserved residue(s) required for the propagation of feature annotation.</text>
</comment>
<feature type="transmembrane region" description="Helical" evidence="12">
    <location>
        <begin position="440"/>
        <end position="463"/>
    </location>
</feature>
<sequence length="940" mass="106813">MDWRLIVCGLLLHLVLFYSIFDIYFTSPLVHGVPSHTNPLPPPAKRLVLFVSDGLRADKLFQVDQQSGSSHTPFLRSLAEVRGVWGVSHTRVPTESRPGHVALIAGFYEDVSAITKGWKENPVEFDSLFNQSSTTWSWGSPDILPMFKHGRATGDHVHAFMYPDHSEDFAAGDHAQLDTWVFRNVQDFFSQSNESDTSKDLHKSKIVFFLHLLGLDTTGHVHKPHSKNYVKNMKVVDDGVEKIVSMVEEFYRHDGRTAYIFTSDHGMTSWGSHGAGDLTETMTPFLAWGAGIRGPLLKKLRDDDDGGDDWKLNDVVRTDVNQADISALMSTLIGVPIAKQSVGTVPTSVLNTSMQFKAHSLLTNLRQVHEQYKVKEEEKRTTVFSALFTPFSKRDEIISEMKNVENLLEGALYEDVIRKCPPLIETILEGFQYYHQYDRFILGCCVTLSYVGWMLLITTTLIIHHTGINSQHQHHQQHHCSEGQGFFLNSCTSSSTSRYIRSMFKLSAVGVIIFLFGQHKPLMHYIYFLLPLCLWFLVIDRLLLLWGWLLLLLIFVVCCRYLLFRVVDVFIIVFSFIHRQLLSVGLLCMALWPWFQRSPTPSLATQAGWTASCILMSIFPLLPTVSKDSNYPAVFVHFISLNTTTTTTPPPPPPPSAMHRFIKCILVLVVLSGLIVWWFVGVRNNDAGFKSSSLASFLHFISWLILASSFILPLHSSTRIVDRIASISLSFFSTYILLSIAHESLFYLCLCLLMHFWVSMETNMDAPLVSSRQDFRKFDLIQRNLKASDVRCSFFFLFFLLTSFFGTGNIASINSFDPTSVLCFVSVFSPFVMGGLMLFKIIILFLVVTCCFHAIQVCTNVPTNSFFYIVFIISDYMALHFFFMVRDTGSWLDIGTSISHYVIVMSLIIFLFVIITLSRFLTEKMMVTGKFVMKSSFKEK</sequence>
<dbReference type="OrthoDB" id="2748310at2759"/>